<evidence type="ECO:0000256" key="1">
    <source>
        <dbReference type="SAM" id="Phobius"/>
    </source>
</evidence>
<dbReference type="EMBL" id="PNQX01000002">
    <property type="protein sequence ID" value="PMQ19354.1"/>
    <property type="molecule type" value="Genomic_DNA"/>
</dbReference>
<dbReference type="AlphaFoldDB" id="A0A2N7RZN4"/>
<evidence type="ECO:0000313" key="2">
    <source>
        <dbReference type="EMBL" id="PMQ19354.1"/>
    </source>
</evidence>
<keyword evidence="1" id="KW-0472">Membrane</keyword>
<comment type="caution">
    <text evidence="2">The sequence shown here is derived from an EMBL/GenBank/DDBJ whole genome shotgun (WGS) entry which is preliminary data.</text>
</comment>
<dbReference type="RefSeq" id="WP_102598572.1">
    <property type="nucleotide sequence ID" value="NZ_JABUYH010000101.1"/>
</dbReference>
<proteinExistence type="predicted"/>
<feature type="transmembrane region" description="Helical" evidence="1">
    <location>
        <begin position="38"/>
        <end position="54"/>
    </location>
</feature>
<organism evidence="2 3">
    <name type="scientific">Glutamicibacter arilaitensis</name>
    <dbReference type="NCBI Taxonomy" id="256701"/>
    <lineage>
        <taxon>Bacteria</taxon>
        <taxon>Bacillati</taxon>
        <taxon>Actinomycetota</taxon>
        <taxon>Actinomycetes</taxon>
        <taxon>Micrococcales</taxon>
        <taxon>Micrococcaceae</taxon>
        <taxon>Glutamicibacter</taxon>
    </lineage>
</organism>
<evidence type="ECO:0000313" key="3">
    <source>
        <dbReference type="Proteomes" id="UP000235739"/>
    </source>
</evidence>
<keyword evidence="1" id="KW-1133">Transmembrane helix</keyword>
<dbReference type="Proteomes" id="UP000235739">
    <property type="component" value="Unassembled WGS sequence"/>
</dbReference>
<sequence>MIIAGDLACRIPSENAVKIERFFCTVNYPVDSANSQTWAAWIGVAVALLAVIFARKAWTAARDSNGIAERNLKQADEGLIKQLEETRIGLEKQIYAAQHLSFRERELDRLQVYVEGLMRLVNSSSNYAERLGGQTEFEHDTGEVTILWGAWSAHLIAGDPELRKATSVMHEHYVEKSSEIQAIAKKIAKNDWEGFTQQQLTETLNETYEFQRKLFEAVSRYVATLQQIAYEGANHDLARTSIIGDSATVSANASTGK</sequence>
<accession>A0A2N7RZN4</accession>
<reference evidence="2 3" key="1">
    <citation type="journal article" date="2017" name="Elife">
        <title>Extensive horizontal gene transfer in cheese-associated bacteria.</title>
        <authorList>
            <person name="Bonham K.S."/>
            <person name="Wolfe B.E."/>
            <person name="Dutton R.J."/>
        </authorList>
    </citation>
    <scope>NUCLEOTIDE SEQUENCE [LARGE SCALE GENOMIC DNA]</scope>
    <source>
        <strain evidence="2 3">JB182</strain>
    </source>
</reference>
<name>A0A2N7RZN4_9MICC</name>
<gene>
    <name evidence="2" type="ORF">CIK84_11680</name>
</gene>
<protein>
    <submittedName>
        <fullName evidence="2">Uncharacterized protein</fullName>
    </submittedName>
</protein>
<keyword evidence="1" id="KW-0812">Transmembrane</keyword>